<dbReference type="InterPro" id="IPR047112">
    <property type="entry name" value="RecG/Mfd"/>
</dbReference>
<keyword evidence="11" id="KW-0413">Isomerase</keyword>
<dbReference type="NCBIfam" id="NF008165">
    <property type="entry name" value="PRK10917.1-3"/>
    <property type="match status" value="1"/>
</dbReference>
<dbReference type="NCBIfam" id="TIGR00643">
    <property type="entry name" value="recG"/>
    <property type="match status" value="1"/>
</dbReference>
<evidence type="ECO:0000256" key="12">
    <source>
        <dbReference type="ARBA" id="ARBA00034617"/>
    </source>
</evidence>
<keyword evidence="7 15" id="KW-0067">ATP-binding</keyword>
<evidence type="ECO:0000256" key="15">
    <source>
        <dbReference type="RuleBase" id="RU363016"/>
    </source>
</evidence>
<dbReference type="PATRIC" id="fig|86416.3.peg.2445"/>
<keyword evidence="5 15" id="KW-0378">Hydrolase</keyword>
<feature type="domain" description="Helicase ATP-binding" evidence="16">
    <location>
        <begin position="269"/>
        <end position="430"/>
    </location>
</feature>
<dbReference type="GO" id="GO:0043138">
    <property type="term" value="F:3'-5' DNA helicase activity"/>
    <property type="evidence" value="ECO:0007669"/>
    <property type="project" value="UniProtKB-EC"/>
</dbReference>
<dbReference type="GO" id="GO:0003677">
    <property type="term" value="F:DNA binding"/>
    <property type="evidence" value="ECO:0007669"/>
    <property type="project" value="UniProtKB-KW"/>
</dbReference>
<dbReference type="CDD" id="cd17992">
    <property type="entry name" value="DEXHc_RecG"/>
    <property type="match status" value="1"/>
</dbReference>
<dbReference type="SMART" id="SM00490">
    <property type="entry name" value="HELICc"/>
    <property type="match status" value="1"/>
</dbReference>
<evidence type="ECO:0000259" key="16">
    <source>
        <dbReference type="PROSITE" id="PS51192"/>
    </source>
</evidence>
<evidence type="ECO:0000256" key="11">
    <source>
        <dbReference type="ARBA" id="ARBA00023235"/>
    </source>
</evidence>
<dbReference type="GO" id="GO:0006310">
    <property type="term" value="P:DNA recombination"/>
    <property type="evidence" value="ECO:0007669"/>
    <property type="project" value="UniProtKB-UniRule"/>
</dbReference>
<keyword evidence="6 15" id="KW-0347">Helicase</keyword>
<evidence type="ECO:0000256" key="6">
    <source>
        <dbReference type="ARBA" id="ARBA00022806"/>
    </source>
</evidence>
<dbReference type="eggNOG" id="COG1200">
    <property type="taxonomic scope" value="Bacteria"/>
</dbReference>
<dbReference type="InterPro" id="IPR004609">
    <property type="entry name" value="ATP-dep_DNA_helicase_RecG"/>
</dbReference>
<feature type="domain" description="Helicase C-terminal" evidence="17">
    <location>
        <begin position="439"/>
        <end position="609"/>
    </location>
</feature>
<dbReference type="STRING" id="86416.Clopa_2463"/>
<evidence type="ECO:0000256" key="9">
    <source>
        <dbReference type="ARBA" id="ARBA00023172"/>
    </source>
</evidence>
<keyword evidence="19" id="KW-1185">Reference proteome</keyword>
<evidence type="ECO:0000256" key="14">
    <source>
        <dbReference type="ARBA" id="ARBA00048988"/>
    </source>
</evidence>
<dbReference type="Pfam" id="PF17191">
    <property type="entry name" value="RecG_wedge"/>
    <property type="match status" value="1"/>
</dbReference>
<organism evidence="18 19">
    <name type="scientific">Clostridium pasteurianum BC1</name>
    <dbReference type="NCBI Taxonomy" id="86416"/>
    <lineage>
        <taxon>Bacteria</taxon>
        <taxon>Bacillati</taxon>
        <taxon>Bacillota</taxon>
        <taxon>Clostridia</taxon>
        <taxon>Eubacteriales</taxon>
        <taxon>Clostridiaceae</taxon>
        <taxon>Clostridium</taxon>
    </lineage>
</organism>
<dbReference type="GO" id="GO:0016887">
    <property type="term" value="F:ATP hydrolysis activity"/>
    <property type="evidence" value="ECO:0007669"/>
    <property type="project" value="RHEA"/>
</dbReference>
<dbReference type="Gene3D" id="3.40.50.300">
    <property type="entry name" value="P-loop containing nucleotide triphosphate hydrolases"/>
    <property type="match status" value="2"/>
</dbReference>
<protein>
    <recommendedName>
        <fullName evidence="2 15">ATP-dependent DNA helicase RecG</fullName>
        <ecNumber evidence="13 15">5.6.2.4</ecNumber>
    </recommendedName>
</protein>
<comment type="function">
    <text evidence="15">Plays a critical role in recombination and DNA repair. Helps process Holliday junction intermediates to mature products by catalyzing branch migration. Has replication fork regression activity, unwinds stalled or blocked replication forks to make a HJ that can be resolved. Has a DNA unwinding activity characteristic of a DNA helicase with 3'-5' polarity.</text>
</comment>
<dbReference type="NCBIfam" id="NF008168">
    <property type="entry name" value="PRK10917.2-2"/>
    <property type="match status" value="1"/>
</dbReference>
<dbReference type="SMART" id="SM00487">
    <property type="entry name" value="DEXDc"/>
    <property type="match status" value="1"/>
</dbReference>
<dbReference type="RefSeq" id="WP_015615628.1">
    <property type="nucleotide sequence ID" value="NC_021182.1"/>
</dbReference>
<dbReference type="GO" id="GO:0006281">
    <property type="term" value="P:DNA repair"/>
    <property type="evidence" value="ECO:0007669"/>
    <property type="project" value="UniProtKB-UniRule"/>
</dbReference>
<gene>
    <name evidence="18" type="ORF">Clopa_2463</name>
</gene>
<dbReference type="EC" id="5.6.2.4" evidence="13 15"/>
<dbReference type="PROSITE" id="PS51192">
    <property type="entry name" value="HELICASE_ATP_BIND_1"/>
    <property type="match status" value="1"/>
</dbReference>
<dbReference type="PROSITE" id="PS51194">
    <property type="entry name" value="HELICASE_CTER"/>
    <property type="match status" value="1"/>
</dbReference>
<evidence type="ECO:0000259" key="17">
    <source>
        <dbReference type="PROSITE" id="PS51194"/>
    </source>
</evidence>
<dbReference type="GO" id="GO:0005524">
    <property type="term" value="F:ATP binding"/>
    <property type="evidence" value="ECO:0007669"/>
    <property type="project" value="UniProtKB-KW"/>
</dbReference>
<keyword evidence="9 15" id="KW-0233">DNA recombination</keyword>
<dbReference type="Gene3D" id="2.40.50.140">
    <property type="entry name" value="Nucleic acid-binding proteins"/>
    <property type="match status" value="1"/>
</dbReference>
<dbReference type="SUPFAM" id="SSF50249">
    <property type="entry name" value="Nucleic acid-binding proteins"/>
    <property type="match status" value="1"/>
</dbReference>
<dbReference type="Pfam" id="PF00270">
    <property type="entry name" value="DEAD"/>
    <property type="match status" value="1"/>
</dbReference>
<evidence type="ECO:0000256" key="2">
    <source>
        <dbReference type="ARBA" id="ARBA00017846"/>
    </source>
</evidence>
<dbReference type="InterPro" id="IPR012340">
    <property type="entry name" value="NA-bd_OB-fold"/>
</dbReference>
<dbReference type="EMBL" id="CP003261">
    <property type="protein sequence ID" value="AGK97326.1"/>
    <property type="molecule type" value="Genomic_DNA"/>
</dbReference>
<proteinExistence type="inferred from homology"/>
<evidence type="ECO:0000256" key="8">
    <source>
        <dbReference type="ARBA" id="ARBA00023125"/>
    </source>
</evidence>
<dbReference type="Pfam" id="PF00271">
    <property type="entry name" value="Helicase_C"/>
    <property type="match status" value="1"/>
</dbReference>
<evidence type="ECO:0000256" key="7">
    <source>
        <dbReference type="ARBA" id="ARBA00022840"/>
    </source>
</evidence>
<dbReference type="InterPro" id="IPR014001">
    <property type="entry name" value="Helicase_ATP-bd"/>
</dbReference>
<name>R4K6J8_CLOPA</name>
<dbReference type="KEGG" id="cpas:Clopa_2463"/>
<evidence type="ECO:0000256" key="5">
    <source>
        <dbReference type="ARBA" id="ARBA00022801"/>
    </source>
</evidence>
<keyword evidence="8" id="KW-0238">DNA-binding</keyword>
<accession>R4K6J8</accession>
<dbReference type="OrthoDB" id="9804325at2"/>
<evidence type="ECO:0000313" key="19">
    <source>
        <dbReference type="Proteomes" id="UP000013523"/>
    </source>
</evidence>
<dbReference type="InterPro" id="IPR027417">
    <property type="entry name" value="P-loop_NTPase"/>
</dbReference>
<comment type="similarity">
    <text evidence="1 15">Belongs to the helicase family. RecG subfamily.</text>
</comment>
<evidence type="ECO:0000256" key="13">
    <source>
        <dbReference type="ARBA" id="ARBA00034808"/>
    </source>
</evidence>
<evidence type="ECO:0000256" key="4">
    <source>
        <dbReference type="ARBA" id="ARBA00022763"/>
    </source>
</evidence>
<comment type="catalytic activity">
    <reaction evidence="14 15">
        <text>ATP + H2O = ADP + phosphate + H(+)</text>
        <dbReference type="Rhea" id="RHEA:13065"/>
        <dbReference type="ChEBI" id="CHEBI:15377"/>
        <dbReference type="ChEBI" id="CHEBI:15378"/>
        <dbReference type="ChEBI" id="CHEBI:30616"/>
        <dbReference type="ChEBI" id="CHEBI:43474"/>
        <dbReference type="ChEBI" id="CHEBI:456216"/>
        <dbReference type="EC" id="5.6.2.4"/>
    </reaction>
</comment>
<evidence type="ECO:0000313" key="18">
    <source>
        <dbReference type="EMBL" id="AGK97326.1"/>
    </source>
</evidence>
<evidence type="ECO:0000256" key="3">
    <source>
        <dbReference type="ARBA" id="ARBA00022741"/>
    </source>
</evidence>
<reference evidence="18 19" key="1">
    <citation type="submission" date="2012-01" db="EMBL/GenBank/DDBJ databases">
        <title>Complete sequence of chromosome of Clostridium pasteurianum BC1.</title>
        <authorList>
            <consortium name="US DOE Joint Genome Institute"/>
            <person name="Lucas S."/>
            <person name="Han J."/>
            <person name="Lapidus A."/>
            <person name="Cheng J.-F."/>
            <person name="Goodwin L."/>
            <person name="Pitluck S."/>
            <person name="Peters L."/>
            <person name="Mikhailova N."/>
            <person name="Teshima H."/>
            <person name="Detter J.C."/>
            <person name="Han C."/>
            <person name="Tapia R."/>
            <person name="Land M."/>
            <person name="Hauser L."/>
            <person name="Kyrpides N."/>
            <person name="Ivanova N."/>
            <person name="Pagani I."/>
            <person name="Dunn J."/>
            <person name="Taghavi S."/>
            <person name="Francis A."/>
            <person name="van der Lelie D."/>
            <person name="Woyke T."/>
        </authorList>
    </citation>
    <scope>NUCLEOTIDE SEQUENCE [LARGE SCALE GENOMIC DNA]</scope>
    <source>
        <strain evidence="18 19">BC1</strain>
    </source>
</reference>
<comment type="catalytic activity">
    <reaction evidence="12 15">
        <text>Couples ATP hydrolysis with the unwinding of duplex DNA by translocating in the 3'-5' direction.</text>
        <dbReference type="EC" id="5.6.2.4"/>
    </reaction>
</comment>
<dbReference type="HOGENOM" id="CLU_005122_7_1_9"/>
<dbReference type="AlphaFoldDB" id="R4K6J8"/>
<dbReference type="PANTHER" id="PTHR47964:SF1">
    <property type="entry name" value="ATP-DEPENDENT DNA HELICASE HOMOLOG RECG, CHLOROPLASTIC"/>
    <property type="match status" value="1"/>
</dbReference>
<dbReference type="InterPro" id="IPR033454">
    <property type="entry name" value="RecG_wedge"/>
</dbReference>
<dbReference type="SUPFAM" id="SSF52540">
    <property type="entry name" value="P-loop containing nucleoside triphosphate hydrolases"/>
    <property type="match status" value="2"/>
</dbReference>
<sequence length="678" mass="78016">MNVYNDIDCIKGVGPKIKIVLNKCGIFSVLDLLLYFPRDYENVPYIKNINDADKGKKIIVNCRFLKNEGSFRSKNGKIISKLIFTDGFNIFRGIWFNMPYINKSFIIDNQYILMGKLNKIKGEITLEVPQIIKDENIQLGKLIPIYSLRENLQSSYFIRMLSGILSQINIEENLPDWVIEKYSFYSLDKAIRCIHNPKNFIELNEAKKRLKFQELFTYSLKVLILRDYINKGKKGVTFKISPELNELKNKLPYSLTKAQSKVIREILIDEKKPLAMNRLVQGDVGSGKTIIALIAMFNVIKNGYQAVLLAPTEILSKQHYIEAEKLLSQFNINIELLTGSITEKNKIRIKNDLKEGKIHMIIGTHALLEDNVEFENLGMVVTDEQHRFGVMQRSKIFNKGNNIDVLVMTATPIPRTLGLYLYGDLDVSSIDELPPGRQKVDTYYTDKKNSEKVYGFAIKELEKKRQIYVVCPLVEENEKLDLSSVNSLMEELKKKHFENFVVEMIYGKMPAKDKEDIMTRFNKGKIDVLISTTVIEVGVNVPNASMIIIENAERFGLSQLHQLRGRVGRGENKSYCFLIADIKSKRVKQRMDILKNSNDGFYIAEEDFKIRGSGEIFGFRQHGEDNLILSNLIEDSHILKEANKEAKILIKSNAKRDIFIKEHILNKLELTSKYICFN</sequence>
<keyword evidence="10 15" id="KW-0234">DNA repair</keyword>
<keyword evidence="3 15" id="KW-0547">Nucleotide-binding</keyword>
<evidence type="ECO:0000256" key="10">
    <source>
        <dbReference type="ARBA" id="ARBA00023204"/>
    </source>
</evidence>
<keyword evidence="4 15" id="KW-0227">DNA damage</keyword>
<dbReference type="Proteomes" id="UP000013523">
    <property type="component" value="Chromosome"/>
</dbReference>
<evidence type="ECO:0000256" key="1">
    <source>
        <dbReference type="ARBA" id="ARBA00007504"/>
    </source>
</evidence>
<dbReference type="InterPro" id="IPR011545">
    <property type="entry name" value="DEAD/DEAH_box_helicase_dom"/>
</dbReference>
<dbReference type="PANTHER" id="PTHR47964">
    <property type="entry name" value="ATP-DEPENDENT DNA HELICASE HOMOLOG RECG, CHLOROPLASTIC"/>
    <property type="match status" value="1"/>
</dbReference>
<dbReference type="InterPro" id="IPR001650">
    <property type="entry name" value="Helicase_C-like"/>
</dbReference>